<name>A0A8H6SAT9_9AGAR</name>
<dbReference type="GeneID" id="59349835"/>
<organism evidence="2 3">
    <name type="scientific">Mycena indigotica</name>
    <dbReference type="NCBI Taxonomy" id="2126181"/>
    <lineage>
        <taxon>Eukaryota</taxon>
        <taxon>Fungi</taxon>
        <taxon>Dikarya</taxon>
        <taxon>Basidiomycota</taxon>
        <taxon>Agaricomycotina</taxon>
        <taxon>Agaricomycetes</taxon>
        <taxon>Agaricomycetidae</taxon>
        <taxon>Agaricales</taxon>
        <taxon>Marasmiineae</taxon>
        <taxon>Mycenaceae</taxon>
        <taxon>Mycena</taxon>
    </lineage>
</organism>
<sequence>MPSFTKLFTLFLCTAIPTVLATPTPKPPVLNSLPADCTMNHGFEVCHGNRAGASSESLSARGLTNAQRLARGLPLKPPTRRASARRATTSPSPVARGYIQVVALDRDGNSNDVLGFVSRNRYQNAQYLIQPAIDDSALLVTSDGPYLILDNDPSPHRFVGLVQGREDDSSTLAEGSSNYLYLAASDQTSSGSSPQSIGNAINDAYSGSFTAESAVWTLDPITHRLAAQWTNTDSSRAPTLAFTQGSAIYFTADLNAFQQAHSAPIQRIAFVFITI</sequence>
<dbReference type="AlphaFoldDB" id="A0A8H6SAT9"/>
<keyword evidence="3" id="KW-1185">Reference proteome</keyword>
<dbReference type="EMBL" id="JACAZF010000009">
    <property type="protein sequence ID" value="KAF7295350.1"/>
    <property type="molecule type" value="Genomic_DNA"/>
</dbReference>
<dbReference type="RefSeq" id="XP_037216713.1">
    <property type="nucleotide sequence ID" value="XM_037367319.1"/>
</dbReference>
<dbReference type="Proteomes" id="UP000636479">
    <property type="component" value="Unassembled WGS sequence"/>
</dbReference>
<evidence type="ECO:0000256" key="1">
    <source>
        <dbReference type="SAM" id="SignalP"/>
    </source>
</evidence>
<feature type="chain" id="PRO_5034869323" description="Phytase-like domain-containing protein" evidence="1">
    <location>
        <begin position="22"/>
        <end position="275"/>
    </location>
</feature>
<comment type="caution">
    <text evidence="2">The sequence shown here is derived from an EMBL/GenBank/DDBJ whole genome shotgun (WGS) entry which is preliminary data.</text>
</comment>
<evidence type="ECO:0008006" key="4">
    <source>
        <dbReference type="Google" id="ProtNLM"/>
    </source>
</evidence>
<feature type="signal peptide" evidence="1">
    <location>
        <begin position="1"/>
        <end position="21"/>
    </location>
</feature>
<accession>A0A8H6SAT9</accession>
<dbReference type="OrthoDB" id="4584900at2759"/>
<keyword evidence="1" id="KW-0732">Signal</keyword>
<evidence type="ECO:0000313" key="3">
    <source>
        <dbReference type="Proteomes" id="UP000636479"/>
    </source>
</evidence>
<reference evidence="2" key="1">
    <citation type="submission" date="2020-05" db="EMBL/GenBank/DDBJ databases">
        <title>Mycena genomes resolve the evolution of fungal bioluminescence.</title>
        <authorList>
            <person name="Tsai I.J."/>
        </authorList>
    </citation>
    <scope>NUCLEOTIDE SEQUENCE</scope>
    <source>
        <strain evidence="2">171206Taipei</strain>
    </source>
</reference>
<protein>
    <recommendedName>
        <fullName evidence="4">Phytase-like domain-containing protein</fullName>
    </recommendedName>
</protein>
<proteinExistence type="predicted"/>
<evidence type="ECO:0000313" key="2">
    <source>
        <dbReference type="EMBL" id="KAF7295350.1"/>
    </source>
</evidence>
<gene>
    <name evidence="2" type="ORF">MIND_01074400</name>
</gene>